<proteinExistence type="predicted"/>
<sequence>MDLKIREDAYKMAIEKWGAKAQLEMAQEEATELALAVRKHIRKNDEESFSNLVEEIADVEIMIEQIVMMHSDFGFRQMVDAQKAFKISRLLKRMNDNSFEALEKEK</sequence>
<evidence type="ECO:0008006" key="3">
    <source>
        <dbReference type="Google" id="ProtNLM"/>
    </source>
</evidence>
<dbReference type="SUPFAM" id="SSF101386">
    <property type="entry name" value="all-alpha NTP pyrophosphatases"/>
    <property type="match status" value="1"/>
</dbReference>
<dbReference type="RefSeq" id="WP_091606994.1">
    <property type="nucleotide sequence ID" value="NZ_LT629754.1"/>
</dbReference>
<dbReference type="GeneID" id="90594215"/>
<dbReference type="EMBL" id="LT629754">
    <property type="protein sequence ID" value="SDT15065.1"/>
    <property type="molecule type" value="Genomic_DNA"/>
</dbReference>
<dbReference type="Proteomes" id="UP000199574">
    <property type="component" value="Chromosome I"/>
</dbReference>
<gene>
    <name evidence="1" type="ORF">SAMN05192545_2881</name>
</gene>
<dbReference type="CDD" id="cd11539">
    <property type="entry name" value="NTP-PPase_u2"/>
    <property type="match status" value="1"/>
</dbReference>
<accession>A0ABY0UTF0</accession>
<reference evidence="1 2" key="1">
    <citation type="submission" date="2016-10" db="EMBL/GenBank/DDBJ databases">
        <authorList>
            <person name="Varghese N."/>
            <person name="Submissions S."/>
        </authorList>
    </citation>
    <scope>NUCLEOTIDE SEQUENCE [LARGE SCALE GENOMIC DNA]</scope>
    <source>
        <strain evidence="1 2">MAR_2009_60</strain>
    </source>
</reference>
<protein>
    <recommendedName>
        <fullName evidence="3">MazG nucleotide pyrophosphohydrolase domain-containing protein</fullName>
    </recommendedName>
</protein>
<keyword evidence="2" id="KW-1185">Reference proteome</keyword>
<evidence type="ECO:0000313" key="2">
    <source>
        <dbReference type="Proteomes" id="UP000199574"/>
    </source>
</evidence>
<organism evidence="1 2">
    <name type="scientific">Maribacter dokdonensis</name>
    <dbReference type="NCBI Taxonomy" id="320912"/>
    <lineage>
        <taxon>Bacteria</taxon>
        <taxon>Pseudomonadati</taxon>
        <taxon>Bacteroidota</taxon>
        <taxon>Flavobacteriia</taxon>
        <taxon>Flavobacteriales</taxon>
        <taxon>Flavobacteriaceae</taxon>
        <taxon>Maribacter</taxon>
    </lineage>
</organism>
<evidence type="ECO:0000313" key="1">
    <source>
        <dbReference type="EMBL" id="SDT15065.1"/>
    </source>
</evidence>
<name>A0ABY0UTF0_9FLAO</name>